<organism evidence="6 7">
    <name type="scientific">Pleurodeles waltl</name>
    <name type="common">Iberian ribbed newt</name>
    <dbReference type="NCBI Taxonomy" id="8319"/>
    <lineage>
        <taxon>Eukaryota</taxon>
        <taxon>Metazoa</taxon>
        <taxon>Chordata</taxon>
        <taxon>Craniata</taxon>
        <taxon>Vertebrata</taxon>
        <taxon>Euteleostomi</taxon>
        <taxon>Amphibia</taxon>
        <taxon>Batrachia</taxon>
        <taxon>Caudata</taxon>
        <taxon>Salamandroidea</taxon>
        <taxon>Salamandridae</taxon>
        <taxon>Pleurodelinae</taxon>
        <taxon>Pleurodeles</taxon>
    </lineage>
</organism>
<evidence type="ECO:0000313" key="6">
    <source>
        <dbReference type="EMBL" id="KAJ1194074.1"/>
    </source>
</evidence>
<comment type="caution">
    <text evidence="6">The sequence shown here is derived from an EMBL/GenBank/DDBJ whole genome shotgun (WGS) entry which is preliminary data.</text>
</comment>
<dbReference type="AlphaFoldDB" id="A0AAV7UYA8"/>
<dbReference type="Gene3D" id="3.30.420.10">
    <property type="entry name" value="Ribonuclease H-like superfamily/Ribonuclease H"/>
    <property type="match status" value="2"/>
</dbReference>
<dbReference type="InterPro" id="IPR041588">
    <property type="entry name" value="Integrase_H2C2"/>
</dbReference>
<feature type="domain" description="RNase H type-1" evidence="5">
    <location>
        <begin position="841"/>
        <end position="997"/>
    </location>
</feature>
<evidence type="ECO:0000256" key="2">
    <source>
        <dbReference type="ARBA" id="ARBA00012180"/>
    </source>
</evidence>
<dbReference type="InterPro" id="IPR043502">
    <property type="entry name" value="DNA/RNA_pol_sf"/>
</dbReference>
<dbReference type="Pfam" id="PF17921">
    <property type="entry name" value="Integrase_H2C2"/>
    <property type="match status" value="1"/>
</dbReference>
<keyword evidence="7" id="KW-1185">Reference proteome</keyword>
<dbReference type="EC" id="3.1.26.4" evidence="2"/>
<dbReference type="Gene3D" id="1.10.340.70">
    <property type="match status" value="1"/>
</dbReference>
<dbReference type="EMBL" id="JANPWB010000004">
    <property type="protein sequence ID" value="KAJ1194074.1"/>
    <property type="molecule type" value="Genomic_DNA"/>
</dbReference>
<sequence length="1214" mass="136068">MANTIDIPANARNALTQHLIAHGLTEEGGEVTLIIEATEAYQTETFYCWVAFPEADQRTHTFHTYDIADVPVSLAGGGSRPPSRNRQKTVPRSKDRSGHSGFPTGLAGDRRNSARQPSGKHPSHEDAGSEWSRRSGKVRRVQLHPSRISVSAQQTLKFFVGPSYGGPCSAHAPRHPIPPSCSWRVNCQEQDGGMRCQNPHGGFPWAAESRRCYRQPYRQGQNDPHNLRNRDNIRTPDRYTDSRPSRSFQDAPDRRSERGGCQDRRPEYVKEKKDSPQSTVKKEEKTPQQKPQFKKKKVAALTIKNAGSIENTVEEQEVGSDSVGQRGRVETADGRVLPPDRVFDLTIQIEGDVERIISVIFWDELTSDILLAERDWPPEHVRMLPHGEDVILPSFSDLVPEADKQAYAAEWALAQAPALYRNHVGWDKDSPCHVIPVRSTPHPQPQYPVKHEAKAPVTEILSQLEYQGVIEPCTSAMNNPLFPVAKPDHSYRIVVDYRHLNSHARTYAIQNSHSTALINNIVRKKYKTTLDISNGFFCQNLAHESRDLSAFSYGSQKRFCRLPQGYKNSPGLFSARVTSILQELDSEALSYVDDIYLTDDTLDIHLARVDRIILGFAAFGYKFNFKKSKIAFLNVLLLGYELSNEGKSLAPHFLEKCAQLQPPNTLKKLQSLLGFFNFGRTYIPDYAECVKPLYDLIQPNYSSRRWTIEHTHILRDIQRDMLEARHLYTRVNKTNLVIRIIAGALGFTYVTFNEAVQIAVIKERPLAQGKRIVVVSPVPALEAVTKASVPNAKALHPRWIQWATSLTATDVDYVCDPRLQTQEFLQYEQEYPAPLHILPIDSYDTIIYTDGSAQPAVGTKHQYSAACAAVCGVMEDGVFHPHNTYTQTLGDCTAQLAELKALILALEHSEPGTQTLIVCDSYYCVQSYNEYLNHWILNEFRDSKGNTIKHKILWGRVADLKDKLPCVHVVHTLGHQRVGIHVAGNALADEAAKASVATASVAAVTRSRTRLDNEILIAVKASAAGKPLPKGYPTNYTYHISAQNVAFATIPDVGDRLIPNEDQRLELITAAHEGVASAHAGIQATITILQQRYWWPGLCRRTKQYVLCCDICQQIKGSNIRRPPQTSLLVSDKPLHCVYLDHCGPLQPDGAYKYILVAVDSCSRFLWVWPQRSADARTVIKDLLIFIGTYAVAALQHSIRTRALHLPLRLSGTP</sequence>
<gene>
    <name evidence="6" type="ORF">NDU88_003369</name>
</gene>
<accession>A0AAV7UYA8</accession>
<evidence type="ECO:0000256" key="1">
    <source>
        <dbReference type="ARBA" id="ARBA00010879"/>
    </source>
</evidence>
<dbReference type="SUPFAM" id="SSF53098">
    <property type="entry name" value="Ribonuclease H-like"/>
    <property type="match status" value="2"/>
</dbReference>
<dbReference type="InterPro" id="IPR036397">
    <property type="entry name" value="RNaseH_sf"/>
</dbReference>
<dbReference type="PROSITE" id="PS50878">
    <property type="entry name" value="RT_POL"/>
    <property type="match status" value="1"/>
</dbReference>
<evidence type="ECO:0000259" key="4">
    <source>
        <dbReference type="PROSITE" id="PS50878"/>
    </source>
</evidence>
<dbReference type="PANTHER" id="PTHR33064:SF37">
    <property type="entry name" value="RIBONUCLEASE H"/>
    <property type="match status" value="1"/>
</dbReference>
<dbReference type="Pfam" id="PF00078">
    <property type="entry name" value="RVT_1"/>
    <property type="match status" value="1"/>
</dbReference>
<feature type="compositionally biased region" description="Basic and acidic residues" evidence="3">
    <location>
        <begin position="251"/>
        <end position="287"/>
    </location>
</feature>
<dbReference type="InterPro" id="IPR043128">
    <property type="entry name" value="Rev_trsase/Diguanyl_cyclase"/>
</dbReference>
<dbReference type="SUPFAM" id="SSF56672">
    <property type="entry name" value="DNA/RNA polymerases"/>
    <property type="match status" value="1"/>
</dbReference>
<dbReference type="Pfam" id="PF00075">
    <property type="entry name" value="RNase_H"/>
    <property type="match status" value="1"/>
</dbReference>
<evidence type="ECO:0000259" key="5">
    <source>
        <dbReference type="PROSITE" id="PS50879"/>
    </source>
</evidence>
<dbReference type="Gene3D" id="3.30.70.270">
    <property type="match status" value="2"/>
</dbReference>
<comment type="similarity">
    <text evidence="1">Belongs to the beta type-B retroviral polymerase family. HERV class-II K(HML-2) pol subfamily.</text>
</comment>
<dbReference type="Proteomes" id="UP001066276">
    <property type="component" value="Chromosome 2_2"/>
</dbReference>
<proteinExistence type="inferred from homology"/>
<evidence type="ECO:0000313" key="7">
    <source>
        <dbReference type="Proteomes" id="UP001066276"/>
    </source>
</evidence>
<dbReference type="PANTHER" id="PTHR33064">
    <property type="entry name" value="POL PROTEIN"/>
    <property type="match status" value="1"/>
</dbReference>
<dbReference type="GO" id="GO:0003676">
    <property type="term" value="F:nucleic acid binding"/>
    <property type="evidence" value="ECO:0007669"/>
    <property type="project" value="InterPro"/>
</dbReference>
<name>A0AAV7UYA8_PLEWA</name>
<dbReference type="GO" id="GO:0004523">
    <property type="term" value="F:RNA-DNA hybrid ribonuclease activity"/>
    <property type="evidence" value="ECO:0007669"/>
    <property type="project" value="UniProtKB-EC"/>
</dbReference>
<reference evidence="6" key="1">
    <citation type="journal article" date="2022" name="bioRxiv">
        <title>Sequencing and chromosome-scale assembly of the giantPleurodeles waltlgenome.</title>
        <authorList>
            <person name="Brown T."/>
            <person name="Elewa A."/>
            <person name="Iarovenko S."/>
            <person name="Subramanian E."/>
            <person name="Araus A.J."/>
            <person name="Petzold A."/>
            <person name="Susuki M."/>
            <person name="Suzuki K.-i.T."/>
            <person name="Hayashi T."/>
            <person name="Toyoda A."/>
            <person name="Oliveira C."/>
            <person name="Osipova E."/>
            <person name="Leigh N.D."/>
            <person name="Simon A."/>
            <person name="Yun M.H."/>
        </authorList>
    </citation>
    <scope>NUCLEOTIDE SEQUENCE</scope>
    <source>
        <strain evidence="6">20211129_DDA</strain>
        <tissue evidence="6">Liver</tissue>
    </source>
</reference>
<protein>
    <recommendedName>
        <fullName evidence="2">ribonuclease H</fullName>
        <ecNumber evidence="2">3.1.26.4</ecNumber>
    </recommendedName>
</protein>
<dbReference type="InterPro" id="IPR002156">
    <property type="entry name" value="RNaseH_domain"/>
</dbReference>
<evidence type="ECO:0000256" key="3">
    <source>
        <dbReference type="SAM" id="MobiDB-lite"/>
    </source>
</evidence>
<feature type="domain" description="Reverse transcriptase" evidence="4">
    <location>
        <begin position="465"/>
        <end position="642"/>
    </location>
</feature>
<feature type="region of interest" description="Disordered" evidence="3">
    <location>
        <begin position="71"/>
        <end position="146"/>
    </location>
</feature>
<dbReference type="Gene3D" id="3.10.10.10">
    <property type="entry name" value="HIV Type 1 Reverse Transcriptase, subunit A, domain 1"/>
    <property type="match status" value="1"/>
</dbReference>
<feature type="compositionally biased region" description="Basic and acidic residues" evidence="3">
    <location>
        <begin position="225"/>
        <end position="244"/>
    </location>
</feature>
<dbReference type="InterPro" id="IPR012337">
    <property type="entry name" value="RNaseH-like_sf"/>
</dbReference>
<dbReference type="PROSITE" id="PS50879">
    <property type="entry name" value="RNASE_H_1"/>
    <property type="match status" value="1"/>
</dbReference>
<dbReference type="InterPro" id="IPR051320">
    <property type="entry name" value="Viral_Replic_Matur_Polypro"/>
</dbReference>
<dbReference type="InterPro" id="IPR000477">
    <property type="entry name" value="RT_dom"/>
</dbReference>
<feature type="region of interest" description="Disordered" evidence="3">
    <location>
        <begin position="216"/>
        <end position="298"/>
    </location>
</feature>
<dbReference type="GO" id="GO:0006259">
    <property type="term" value="P:DNA metabolic process"/>
    <property type="evidence" value="ECO:0007669"/>
    <property type="project" value="UniProtKB-ARBA"/>
</dbReference>
<feature type="compositionally biased region" description="Basic and acidic residues" evidence="3">
    <location>
        <begin position="122"/>
        <end position="133"/>
    </location>
</feature>